<reference evidence="3 4" key="1">
    <citation type="journal article" date="2020" name="bioRxiv">
        <title>Metabolic contributions of an alphaproteobacterial endosymbiont in the apicomplexan Cardiosporidium cionae.</title>
        <authorList>
            <person name="Hunter E.S."/>
            <person name="Paight C.J."/>
            <person name="Lane C.E."/>
        </authorList>
    </citation>
    <scope>NUCLEOTIDE SEQUENCE [LARGE SCALE GENOMIC DNA]</scope>
    <source>
        <strain evidence="3">ESH_2018</strain>
    </source>
</reference>
<dbReference type="SUPFAM" id="SSF46938">
    <property type="entry name" value="CRAL/TRIO N-terminal domain"/>
    <property type="match status" value="1"/>
</dbReference>
<feature type="region of interest" description="Disordered" evidence="1">
    <location>
        <begin position="1"/>
        <end position="25"/>
    </location>
</feature>
<dbReference type="SMART" id="SM01100">
    <property type="entry name" value="CRAL_TRIO_N"/>
    <property type="match status" value="1"/>
</dbReference>
<feature type="compositionally biased region" description="Basic and acidic residues" evidence="1">
    <location>
        <begin position="366"/>
        <end position="378"/>
    </location>
</feature>
<feature type="region of interest" description="Disordered" evidence="1">
    <location>
        <begin position="349"/>
        <end position="378"/>
    </location>
</feature>
<evidence type="ECO:0000313" key="4">
    <source>
        <dbReference type="Proteomes" id="UP000823046"/>
    </source>
</evidence>
<organism evidence="3 4">
    <name type="scientific">Cardiosporidium cionae</name>
    <dbReference type="NCBI Taxonomy" id="476202"/>
    <lineage>
        <taxon>Eukaryota</taxon>
        <taxon>Sar</taxon>
        <taxon>Alveolata</taxon>
        <taxon>Apicomplexa</taxon>
        <taxon>Aconoidasida</taxon>
        <taxon>Nephromycida</taxon>
        <taxon>Cardiosporidium</taxon>
    </lineage>
</organism>
<keyword evidence="4" id="KW-1185">Reference proteome</keyword>
<dbReference type="PANTHER" id="PTHR45657:SF1">
    <property type="entry name" value="CRAL-TRIO DOMAIN-CONTAINING PROTEIN YKL091C-RELATED"/>
    <property type="match status" value="1"/>
</dbReference>
<feature type="compositionally biased region" description="Polar residues" evidence="1">
    <location>
        <begin position="349"/>
        <end position="365"/>
    </location>
</feature>
<dbReference type="InterPro" id="IPR011074">
    <property type="entry name" value="CRAL/TRIO_N_dom"/>
</dbReference>
<dbReference type="Pfam" id="PF03765">
    <property type="entry name" value="CRAL_TRIO_N"/>
    <property type="match status" value="1"/>
</dbReference>
<accession>A0ABQ7JAU6</accession>
<dbReference type="InterPro" id="IPR001251">
    <property type="entry name" value="CRAL-TRIO_dom"/>
</dbReference>
<dbReference type="SUPFAM" id="SSF52087">
    <property type="entry name" value="CRAL/TRIO domain"/>
    <property type="match status" value="1"/>
</dbReference>
<name>A0ABQ7JAU6_9APIC</name>
<dbReference type="InterPro" id="IPR051026">
    <property type="entry name" value="PI/PC_transfer"/>
</dbReference>
<dbReference type="Gene3D" id="3.40.525.10">
    <property type="entry name" value="CRAL-TRIO lipid binding domain"/>
    <property type="match status" value="1"/>
</dbReference>
<protein>
    <recommendedName>
        <fullName evidence="2">CRAL-TRIO domain-containing protein</fullName>
    </recommendedName>
</protein>
<dbReference type="SMART" id="SM00516">
    <property type="entry name" value="SEC14"/>
    <property type="match status" value="1"/>
</dbReference>
<proteinExistence type="predicted"/>
<dbReference type="Pfam" id="PF00650">
    <property type="entry name" value="CRAL_TRIO"/>
    <property type="match status" value="1"/>
</dbReference>
<dbReference type="InterPro" id="IPR036865">
    <property type="entry name" value="CRAL-TRIO_dom_sf"/>
</dbReference>
<evidence type="ECO:0000259" key="2">
    <source>
        <dbReference type="PROSITE" id="PS50191"/>
    </source>
</evidence>
<evidence type="ECO:0000313" key="3">
    <source>
        <dbReference type="EMBL" id="KAF8820780.1"/>
    </source>
</evidence>
<dbReference type="PANTHER" id="PTHR45657">
    <property type="entry name" value="CRAL-TRIO DOMAIN-CONTAINING PROTEIN YKL091C-RELATED"/>
    <property type="match status" value="1"/>
</dbReference>
<feature type="domain" description="CRAL-TRIO" evidence="2">
    <location>
        <begin position="114"/>
        <end position="290"/>
    </location>
</feature>
<dbReference type="CDD" id="cd00170">
    <property type="entry name" value="SEC14"/>
    <property type="match status" value="1"/>
</dbReference>
<evidence type="ECO:0000256" key="1">
    <source>
        <dbReference type="SAM" id="MobiDB-lite"/>
    </source>
</evidence>
<dbReference type="InterPro" id="IPR036273">
    <property type="entry name" value="CRAL/TRIO_N_dom_sf"/>
</dbReference>
<dbReference type="EMBL" id="JADAQX010000303">
    <property type="protein sequence ID" value="KAF8820780.1"/>
    <property type="molecule type" value="Genomic_DNA"/>
</dbReference>
<sequence>MFHWRQTRAPSSVMMDEIEPSSNENEKQASYPLHQFFLYDNLLPDQLATLSLFKNQIQESDDFCTMCKNDLTLLRFLRARNFDLGKATFMLQESLKWRKEFDVEHITTVEQFPFSQELAQYYPRGFHGIDKCGRPIYIDCIGKLQLDKALQVAERSTLLRRYAQEYEFLSQIILPACSIQAKRTIEQTFTIVDLRGLTFSMFNMTTKRYISDMAGMSQNNYPEILGEMCFIGVSRFFRIIWAFLKNLLDARTESKITLLCCNDKWREYLLERIDAHQLPLFLGGTRDCDDTWSNMDFGPWMDPKILQQVYQQNNTIPKNLFRLSFVEILEKDFDEFFRQFIKKEETSSLQLTQPASGDISDSSETTNERSDTDRVVEL</sequence>
<dbReference type="PROSITE" id="PS50191">
    <property type="entry name" value="CRAL_TRIO"/>
    <property type="match status" value="1"/>
</dbReference>
<gene>
    <name evidence="3" type="ORF">IE077_002823</name>
</gene>
<comment type="caution">
    <text evidence="3">The sequence shown here is derived from an EMBL/GenBank/DDBJ whole genome shotgun (WGS) entry which is preliminary data.</text>
</comment>
<dbReference type="Proteomes" id="UP000823046">
    <property type="component" value="Unassembled WGS sequence"/>
</dbReference>